<dbReference type="RefSeq" id="WP_230822502.1">
    <property type="nucleotide sequence ID" value="NZ_JAJNCU010000008.1"/>
</dbReference>
<evidence type="ECO:0000313" key="2">
    <source>
        <dbReference type="Proteomes" id="UP001549019"/>
    </source>
</evidence>
<name>A0ABV2ECB3_9STAP</name>
<evidence type="ECO:0000313" key="1">
    <source>
        <dbReference type="EMBL" id="MET3112073.1"/>
    </source>
</evidence>
<accession>A0ABV2ECB3</accession>
<comment type="caution">
    <text evidence="1">The sequence shown here is derived from an EMBL/GenBank/DDBJ whole genome shotgun (WGS) entry which is preliminary data.</text>
</comment>
<keyword evidence="2" id="KW-1185">Reference proteome</keyword>
<organism evidence="1 2">
    <name type="scientific">Salinicoccus halitifaciens</name>
    <dbReference type="NCBI Taxonomy" id="1073415"/>
    <lineage>
        <taxon>Bacteria</taxon>
        <taxon>Bacillati</taxon>
        <taxon>Bacillota</taxon>
        <taxon>Bacilli</taxon>
        <taxon>Bacillales</taxon>
        <taxon>Staphylococcaceae</taxon>
        <taxon>Salinicoccus</taxon>
    </lineage>
</organism>
<sequence length="73" mass="8180">MAGEIPESMFEDFSEEILSDLIGEGYHGEELKRKFAERKAMMAVAVDNLIEEARASKSYESFGDMLEDANDKG</sequence>
<dbReference type="EMBL" id="JBDZDV010000008">
    <property type="protein sequence ID" value="MET3112073.1"/>
    <property type="molecule type" value="Genomic_DNA"/>
</dbReference>
<dbReference type="Proteomes" id="UP001549019">
    <property type="component" value="Unassembled WGS sequence"/>
</dbReference>
<protein>
    <recommendedName>
        <fullName evidence="3">CopG family transcriptional regulator</fullName>
    </recommendedName>
</protein>
<evidence type="ECO:0008006" key="3">
    <source>
        <dbReference type="Google" id="ProtNLM"/>
    </source>
</evidence>
<proteinExistence type="predicted"/>
<reference evidence="1 2" key="1">
    <citation type="submission" date="2024-05" db="EMBL/GenBank/DDBJ databases">
        <title>Genomic Encyclopedia of Type Strains, Phase IV (KMG-IV): sequencing the most valuable type-strain genomes for metagenomic binning, comparative biology and taxonomic classification.</title>
        <authorList>
            <person name="Goeker M."/>
        </authorList>
    </citation>
    <scope>NUCLEOTIDE SEQUENCE [LARGE SCALE GENOMIC DNA]</scope>
    <source>
        <strain evidence="1 2">DSM 25286</strain>
    </source>
</reference>
<gene>
    <name evidence="1" type="ORF">ABHD89_002499</name>
</gene>